<evidence type="ECO:0000256" key="1">
    <source>
        <dbReference type="SAM" id="Phobius"/>
    </source>
</evidence>
<dbReference type="AlphaFoldDB" id="A0A1J8PUK9"/>
<keyword evidence="1" id="KW-0812">Transmembrane</keyword>
<comment type="caution">
    <text evidence="2">The sequence shown here is derived from an EMBL/GenBank/DDBJ whole genome shotgun (WGS) entry which is preliminary data.</text>
</comment>
<feature type="non-terminal residue" evidence="2">
    <location>
        <position position="126"/>
    </location>
</feature>
<reference evidence="3" key="1">
    <citation type="submission" date="2016-09" db="EMBL/GenBank/DDBJ databases">
        <title>Genome Sequence of Bathymodiolus thermophilus sulfur-oxidizing gill endosymbiont.</title>
        <authorList>
            <person name="Ponnudurai R."/>
            <person name="Kleiner M."/>
            <person name="Sayavedra L."/>
            <person name="Thuermer A."/>
            <person name="Felbeck H."/>
            <person name="Schlueter R."/>
            <person name="Schweder T."/>
            <person name="Markert S."/>
        </authorList>
    </citation>
    <scope>NUCLEOTIDE SEQUENCE [LARGE SCALE GENOMIC DNA]</scope>
    <source>
        <strain evidence="3">BAT/CrabSpa'14</strain>
    </source>
</reference>
<evidence type="ECO:0000313" key="3">
    <source>
        <dbReference type="Proteomes" id="UP000182798"/>
    </source>
</evidence>
<sequence>MIRKPFTKLNDVVQSRLQFLAEKFNTSITKVAFMSLFIPIYSLFFLRLIYIFTIDRGASPSPQISVLIFATLSILIVEPSLIYRRFGELAKHDKKIRELQQKYNKFKRLPITGTRVFGVAFFSILS</sequence>
<feature type="transmembrane region" description="Helical" evidence="1">
    <location>
        <begin position="31"/>
        <end position="52"/>
    </location>
</feature>
<name>A0A1J8PUK9_9GAMM</name>
<organism evidence="2 3">
    <name type="scientific">Bathymodiolus thermophilus thioautotrophic gill symbiont</name>
    <dbReference type="NCBI Taxonomy" id="2360"/>
    <lineage>
        <taxon>Bacteria</taxon>
        <taxon>Pseudomonadati</taxon>
        <taxon>Pseudomonadota</taxon>
        <taxon>Gammaproteobacteria</taxon>
        <taxon>sulfur-oxidizing symbionts</taxon>
    </lineage>
</organism>
<dbReference type="EMBL" id="MIQH01001081">
    <property type="protein sequence ID" value="OJA03092.1"/>
    <property type="molecule type" value="Genomic_DNA"/>
</dbReference>
<dbReference type="Proteomes" id="UP000182798">
    <property type="component" value="Unassembled WGS sequence"/>
</dbReference>
<proteinExistence type="predicted"/>
<gene>
    <name evidence="2" type="ORF">BGC33_01630</name>
</gene>
<evidence type="ECO:0000313" key="2">
    <source>
        <dbReference type="EMBL" id="OJA03092.1"/>
    </source>
</evidence>
<keyword evidence="1" id="KW-1133">Transmembrane helix</keyword>
<protein>
    <submittedName>
        <fullName evidence="2">Uncharacterized protein</fullName>
    </submittedName>
</protein>
<accession>A0A1J8PUK9</accession>
<keyword evidence="1" id="KW-0472">Membrane</keyword>
<feature type="transmembrane region" description="Helical" evidence="1">
    <location>
        <begin position="64"/>
        <end position="86"/>
    </location>
</feature>